<evidence type="ECO:0000256" key="14">
    <source>
        <dbReference type="ARBA" id="ARBA00031441"/>
    </source>
</evidence>
<comment type="subunit">
    <text evidence="4">Complex I is composed of 45 different subunits.</text>
</comment>
<accession>F6TC26</accession>
<comment type="subcellular location">
    <subcellularLocation>
        <location evidence="2">Mitochondrion inner membrane</location>
        <topology evidence="2">Peripheral membrane protein</topology>
        <orientation evidence="2">Matrix side</orientation>
    </subcellularLocation>
</comment>
<dbReference type="FunFam" id="3.40.30.10:FF:000127">
    <property type="entry name" value="NADH dehydrogenase [ubiquinone] 1 alpha subcomplex subunit 2"/>
    <property type="match status" value="1"/>
</dbReference>
<evidence type="ECO:0000256" key="8">
    <source>
        <dbReference type="ARBA" id="ARBA00022792"/>
    </source>
</evidence>
<evidence type="ECO:0000256" key="4">
    <source>
        <dbReference type="ARBA" id="ARBA00011533"/>
    </source>
</evidence>
<evidence type="ECO:0000313" key="20">
    <source>
        <dbReference type="VGNC" id="VGNC:20623"/>
    </source>
</evidence>
<reference evidence="18 19" key="1">
    <citation type="journal article" date="2009" name="Science">
        <title>Genome sequence, comparative analysis, and population genetics of the domestic horse.</title>
        <authorList>
            <consortium name="Broad Institute Genome Sequencing Platform"/>
            <consortium name="Broad Institute Whole Genome Assembly Team"/>
            <person name="Wade C.M."/>
            <person name="Giulotto E."/>
            <person name="Sigurdsson S."/>
            <person name="Zoli M."/>
            <person name="Gnerre S."/>
            <person name="Imsland F."/>
            <person name="Lear T.L."/>
            <person name="Adelson D.L."/>
            <person name="Bailey E."/>
            <person name="Bellone R.R."/>
            <person name="Bloecker H."/>
            <person name="Distl O."/>
            <person name="Edgar R.C."/>
            <person name="Garber M."/>
            <person name="Leeb T."/>
            <person name="Mauceli E."/>
            <person name="MacLeod J.N."/>
            <person name="Penedo M.C.T."/>
            <person name="Raison J.M."/>
            <person name="Sharpe T."/>
            <person name="Vogel J."/>
            <person name="Andersson L."/>
            <person name="Antczak D.F."/>
            <person name="Biagi T."/>
            <person name="Binns M.M."/>
            <person name="Chowdhary B.P."/>
            <person name="Coleman S.J."/>
            <person name="Della Valle G."/>
            <person name="Fryc S."/>
            <person name="Guerin G."/>
            <person name="Hasegawa T."/>
            <person name="Hill E.W."/>
            <person name="Jurka J."/>
            <person name="Kiialainen A."/>
            <person name="Lindgren G."/>
            <person name="Liu J."/>
            <person name="Magnani E."/>
            <person name="Mickelson J.R."/>
            <person name="Murray J."/>
            <person name="Nergadze S.G."/>
            <person name="Onofrio R."/>
            <person name="Pedroni S."/>
            <person name="Piras M.F."/>
            <person name="Raudsepp T."/>
            <person name="Rocchi M."/>
            <person name="Roeed K.H."/>
            <person name="Ryder O.A."/>
            <person name="Searle S."/>
            <person name="Skow L."/>
            <person name="Swinburne J.E."/>
            <person name="Syvaenen A.C."/>
            <person name="Tozaki T."/>
            <person name="Valberg S.J."/>
            <person name="Vaudin M."/>
            <person name="White J.R."/>
            <person name="Zody M.C."/>
            <person name="Lander E.S."/>
            <person name="Lindblad-Toh K."/>
        </authorList>
    </citation>
    <scope>NUCLEOTIDE SEQUENCE [LARGE SCALE GENOMIC DNA]</scope>
    <source>
        <strain evidence="18 19">Thoroughbred</strain>
    </source>
</reference>
<dbReference type="VGNC" id="VGNC:20623">
    <property type="gene designation" value="NDUFA2"/>
</dbReference>
<dbReference type="PANTHER" id="PTHR12878:SF0">
    <property type="entry name" value="NADH DEHYDROGENASE [UBIQUINONE] 1 ALPHA SUBCOMPLEX SUBUNIT 2"/>
    <property type="match status" value="1"/>
</dbReference>
<dbReference type="GO" id="GO:0005743">
    <property type="term" value="C:mitochondrial inner membrane"/>
    <property type="evidence" value="ECO:0007669"/>
    <property type="project" value="UniProtKB-SubCell"/>
</dbReference>
<feature type="domain" description="Ribosomal protein/NADH dehydrogenase" evidence="17">
    <location>
        <begin position="68"/>
        <end position="124"/>
    </location>
</feature>
<feature type="region of interest" description="Disordered" evidence="16">
    <location>
        <begin position="1"/>
        <end position="29"/>
    </location>
</feature>
<evidence type="ECO:0000256" key="5">
    <source>
        <dbReference type="ARBA" id="ARBA00016394"/>
    </source>
</evidence>
<dbReference type="InterPro" id="IPR036249">
    <property type="entry name" value="Thioredoxin-like_sf"/>
</dbReference>
<evidence type="ECO:0000313" key="18">
    <source>
        <dbReference type="Ensembl" id="ENSECAP00000020543.3"/>
    </source>
</evidence>
<dbReference type="InterPro" id="IPR016464">
    <property type="entry name" value="NADH_Ub_cplx-1_asu_su-2"/>
</dbReference>
<evidence type="ECO:0000256" key="2">
    <source>
        <dbReference type="ARBA" id="ARBA00004443"/>
    </source>
</evidence>
<reference evidence="18" key="2">
    <citation type="submission" date="2025-08" db="UniProtKB">
        <authorList>
            <consortium name="Ensembl"/>
        </authorList>
    </citation>
    <scope>IDENTIFICATION</scope>
    <source>
        <strain evidence="18">Thoroughbred</strain>
    </source>
</reference>
<name>F6TC26_HORSE</name>
<dbReference type="GO" id="GO:0045271">
    <property type="term" value="C:respiratory chain complex I"/>
    <property type="evidence" value="ECO:0007669"/>
    <property type="project" value="UniProtKB-ARBA"/>
</dbReference>
<keyword evidence="11" id="KW-0496">Mitochondrion</keyword>
<proteinExistence type="inferred from homology"/>
<organism evidence="18 19">
    <name type="scientific">Equus caballus</name>
    <name type="common">Horse</name>
    <dbReference type="NCBI Taxonomy" id="9796"/>
    <lineage>
        <taxon>Eukaryota</taxon>
        <taxon>Metazoa</taxon>
        <taxon>Chordata</taxon>
        <taxon>Craniata</taxon>
        <taxon>Vertebrata</taxon>
        <taxon>Euteleostomi</taxon>
        <taxon>Mammalia</taxon>
        <taxon>Eutheria</taxon>
        <taxon>Laurasiatheria</taxon>
        <taxon>Perissodactyla</taxon>
        <taxon>Equidae</taxon>
        <taxon>Equus</taxon>
    </lineage>
</organism>
<keyword evidence="12" id="KW-0472">Membrane</keyword>
<gene>
    <name evidence="20" type="primary">NDUFA2</name>
</gene>
<dbReference type="Bgee" id="ENSECAG00000023131">
    <property type="expression patterns" value="Expressed in triceps brachii and 23 other cell types or tissues"/>
</dbReference>
<feature type="region of interest" description="Disordered" evidence="16">
    <location>
        <begin position="123"/>
        <end position="154"/>
    </location>
</feature>
<dbReference type="Pfam" id="PF05047">
    <property type="entry name" value="L51_S25_CI-B8"/>
    <property type="match status" value="1"/>
</dbReference>
<dbReference type="SMART" id="SM00916">
    <property type="entry name" value="L51_S25_CI-B8"/>
    <property type="match status" value="1"/>
</dbReference>
<comment type="function">
    <text evidence="1">Accessory subunit of the mitochondrial membrane respiratory chain NADH dehydrogenase (Complex I), that is believed not to be involved in catalysis. Complex I functions in the transfer of electrons from NADH to the respiratory chain. The immediate electron acceptor for the enzyme is believed to be ubiquinone.</text>
</comment>
<dbReference type="PANTHER" id="PTHR12878">
    <property type="entry name" value="NADH-UBIQUINONE OXIDOREDUCTASE B8 SUBUNIT"/>
    <property type="match status" value="1"/>
</dbReference>
<reference evidence="18" key="3">
    <citation type="submission" date="2025-09" db="UniProtKB">
        <authorList>
            <consortium name="Ensembl"/>
        </authorList>
    </citation>
    <scope>IDENTIFICATION</scope>
    <source>
        <strain evidence="18">Thoroughbred</strain>
    </source>
</reference>
<comment type="similarity">
    <text evidence="3">Belongs to the complex I NDUFA2 subunit family.</text>
</comment>
<evidence type="ECO:0000256" key="16">
    <source>
        <dbReference type="SAM" id="MobiDB-lite"/>
    </source>
</evidence>
<evidence type="ECO:0000259" key="17">
    <source>
        <dbReference type="SMART" id="SM00916"/>
    </source>
</evidence>
<dbReference type="Proteomes" id="UP000002281">
    <property type="component" value="Chromosome 14"/>
</dbReference>
<keyword evidence="8" id="KW-0999">Mitochondrion inner membrane</keyword>
<sequence length="154" mass="16607">MALAKPVSAPLRHQPIAESGGSAIGPTGEVGRKGGGGVWVSAEMAAAAASRGLRANLGLREIRIHLCQRSPGSQGVRDFIEKRYVELKKANPDLPILIRECSDVQPKLWARYGERRTLGVWDPGGGKRVRGEEGPPKVTQKPIERPELGLRPCC</sequence>
<keyword evidence="13" id="KW-1015">Disulfide bond</keyword>
<dbReference type="HOGENOM" id="CLU_110897_0_0_1"/>
<evidence type="ECO:0000256" key="11">
    <source>
        <dbReference type="ARBA" id="ARBA00023128"/>
    </source>
</evidence>
<evidence type="ECO:0000256" key="12">
    <source>
        <dbReference type="ARBA" id="ARBA00023136"/>
    </source>
</evidence>
<keyword evidence="19" id="KW-1185">Reference proteome</keyword>
<evidence type="ECO:0000256" key="1">
    <source>
        <dbReference type="ARBA" id="ARBA00003195"/>
    </source>
</evidence>
<evidence type="ECO:0000313" key="19">
    <source>
        <dbReference type="Proteomes" id="UP000002281"/>
    </source>
</evidence>
<keyword evidence="10" id="KW-0007">Acetylation</keyword>
<keyword evidence="6" id="KW-0813">Transport</keyword>
<dbReference type="STRING" id="9796.ENSECAP00000020543"/>
<protein>
    <recommendedName>
        <fullName evidence="5">NADH dehydrogenase [ubiquinone] 1 alpha subcomplex subunit 2</fullName>
    </recommendedName>
    <alternativeName>
        <fullName evidence="14">Complex I-B8</fullName>
    </alternativeName>
    <alternativeName>
        <fullName evidence="15">NADH-ubiquinone oxidoreductase B8 subunit</fullName>
    </alternativeName>
</protein>
<evidence type="ECO:0000256" key="9">
    <source>
        <dbReference type="ARBA" id="ARBA00022982"/>
    </source>
</evidence>
<evidence type="ECO:0000256" key="3">
    <source>
        <dbReference type="ARBA" id="ARBA00008939"/>
    </source>
</evidence>
<dbReference type="InterPro" id="IPR007741">
    <property type="entry name" value="Ribosomal_mL43/mS25/NADH_DH"/>
</dbReference>
<evidence type="ECO:0000256" key="6">
    <source>
        <dbReference type="ARBA" id="ARBA00022448"/>
    </source>
</evidence>
<dbReference type="AlphaFoldDB" id="F6TC26"/>
<evidence type="ECO:0000256" key="13">
    <source>
        <dbReference type="ARBA" id="ARBA00023157"/>
    </source>
</evidence>
<evidence type="ECO:0000256" key="10">
    <source>
        <dbReference type="ARBA" id="ARBA00022990"/>
    </source>
</evidence>
<dbReference type="SUPFAM" id="SSF52833">
    <property type="entry name" value="Thioredoxin-like"/>
    <property type="match status" value="1"/>
</dbReference>
<evidence type="ECO:0000256" key="7">
    <source>
        <dbReference type="ARBA" id="ARBA00022660"/>
    </source>
</evidence>
<accession>A0A3Q2H4S0</accession>
<dbReference type="GeneTree" id="ENSGT00390000006178"/>
<dbReference type="Ensembl" id="ENSECAT00000024714.3">
    <property type="protein sequence ID" value="ENSECAP00000020543.3"/>
    <property type="gene ID" value="ENSECAG00000023131.4"/>
</dbReference>
<keyword evidence="9" id="KW-0249">Electron transport</keyword>
<dbReference type="FunCoup" id="F6TC26">
    <property type="interactions" value="1782"/>
</dbReference>
<evidence type="ECO:0000256" key="15">
    <source>
        <dbReference type="ARBA" id="ARBA00032513"/>
    </source>
</evidence>
<dbReference type="Gene3D" id="3.40.30.10">
    <property type="entry name" value="Glutaredoxin"/>
    <property type="match status" value="1"/>
</dbReference>
<dbReference type="PaxDb" id="9796-ENSECAP00000020543"/>
<keyword evidence="7" id="KW-0679">Respiratory chain</keyword>